<sequence length="598" mass="70345">MNEFLKLSWRKNITDEEFDRKFLTDAAVADLYVYKSFDKPINSKPKKSIKLHLANKKHVPGLKYHRLIKRKSLLTKITKFHCLEALKVIQSGKRQDLLTRKETNSLTVYNKCHSKIVEENRLFNEYIRNVWLKHRYKEAKTRPGIYNYAWNYWKEKMGRYLEYPQYYKQCETLCLNFEENEASVDFQHVIQPLETGTLARYVHANLKEQCILKLNVLRKLEKQDLLNSKLPVSQDKNINKLAQSHNFDVAISSSGLKRIIDYTSVKDKWLIPVVIKEIQVDKGGTTTTKKIVFVDKVLPDINPTVHDLNKHTYKRLLRLNFCQYEAFSYPVEEVPIEGVKEESIKTNKEEDEKMEELPINEKQEKNRVIHHNVNYRIWNIKKCTIQNTLMKNQVKDKEINLLVRCKLDGCEATEQGVLYPVIVRPKIEQQVQYGVNIPSKSELARDWTCLFFRLYSVLYRARIYNPTTEIIAVEKCSIQKINVEAHTHYEYKPILGLGVLQKILSRLITLDCGTYLLQHLPKQESFISLLKQCDNEDKAFDLHTYCAEPKVDTKRHPSWLPIDVNYILPVHEEKKTIPGLFHGFDNAEPNRVSKNKKY</sequence>
<proteinExistence type="predicted"/>
<dbReference type="PANTHER" id="PTHR14633">
    <property type="entry name" value="LITTLE ELONGATION COMPLEX SUBUNIT 2"/>
    <property type="match status" value="1"/>
</dbReference>
<comment type="caution">
    <text evidence="2">The sequence shown here is derived from an EMBL/GenBank/DDBJ whole genome shotgun (WGS) entry which is preliminary data.</text>
</comment>
<dbReference type="GO" id="GO:0042796">
    <property type="term" value="P:snRNA transcription by RNA polymerase III"/>
    <property type="evidence" value="ECO:0007669"/>
    <property type="project" value="TreeGrafter"/>
</dbReference>
<reference evidence="2" key="1">
    <citation type="journal article" date="2023" name="G3 (Bethesda)">
        <title>Whole genome assemblies of Zophobas morio and Tenebrio molitor.</title>
        <authorList>
            <person name="Kaur S."/>
            <person name="Stinson S.A."/>
            <person name="diCenzo G.C."/>
        </authorList>
    </citation>
    <scope>NUCLEOTIDE SEQUENCE</scope>
    <source>
        <strain evidence="2">QUZm001</strain>
    </source>
</reference>
<evidence type="ECO:0000313" key="3">
    <source>
        <dbReference type="Proteomes" id="UP001168821"/>
    </source>
</evidence>
<protein>
    <recommendedName>
        <fullName evidence="1">Little elongation complex subunit 2 C-terminal domain-containing protein</fullName>
    </recommendedName>
</protein>
<dbReference type="AlphaFoldDB" id="A0AA38HR46"/>
<dbReference type="GO" id="GO:0045945">
    <property type="term" value="P:positive regulation of transcription by RNA polymerase III"/>
    <property type="evidence" value="ECO:0007669"/>
    <property type="project" value="TreeGrafter"/>
</dbReference>
<dbReference type="GO" id="GO:0008023">
    <property type="term" value="C:transcription elongation factor complex"/>
    <property type="evidence" value="ECO:0007669"/>
    <property type="project" value="InterPro"/>
</dbReference>
<dbReference type="Proteomes" id="UP001168821">
    <property type="component" value="Unassembled WGS sequence"/>
</dbReference>
<dbReference type="EMBL" id="JALNTZ010000008">
    <property type="protein sequence ID" value="KAJ3642094.1"/>
    <property type="molecule type" value="Genomic_DNA"/>
</dbReference>
<accession>A0AA38HR46</accession>
<dbReference type="InterPro" id="IPR019535">
    <property type="entry name" value="ICE2_C"/>
</dbReference>
<name>A0AA38HR46_9CUCU</name>
<feature type="domain" description="Little elongation complex subunit 2 C-terminal" evidence="1">
    <location>
        <begin position="369"/>
        <end position="581"/>
    </location>
</feature>
<dbReference type="GO" id="GO:0042795">
    <property type="term" value="P:snRNA transcription by RNA polymerase II"/>
    <property type="evidence" value="ECO:0007669"/>
    <property type="project" value="TreeGrafter"/>
</dbReference>
<gene>
    <name evidence="2" type="ORF">Zmor_024910</name>
</gene>
<evidence type="ECO:0000259" key="1">
    <source>
        <dbReference type="Pfam" id="PF10505"/>
    </source>
</evidence>
<evidence type="ECO:0000313" key="2">
    <source>
        <dbReference type="EMBL" id="KAJ3642094.1"/>
    </source>
</evidence>
<organism evidence="2 3">
    <name type="scientific">Zophobas morio</name>
    <dbReference type="NCBI Taxonomy" id="2755281"/>
    <lineage>
        <taxon>Eukaryota</taxon>
        <taxon>Metazoa</taxon>
        <taxon>Ecdysozoa</taxon>
        <taxon>Arthropoda</taxon>
        <taxon>Hexapoda</taxon>
        <taxon>Insecta</taxon>
        <taxon>Pterygota</taxon>
        <taxon>Neoptera</taxon>
        <taxon>Endopterygota</taxon>
        <taxon>Coleoptera</taxon>
        <taxon>Polyphaga</taxon>
        <taxon>Cucujiformia</taxon>
        <taxon>Tenebrionidae</taxon>
        <taxon>Zophobas</taxon>
    </lineage>
</organism>
<keyword evidence="3" id="KW-1185">Reference proteome</keyword>
<dbReference type="Pfam" id="PF10505">
    <property type="entry name" value="NARG2_C"/>
    <property type="match status" value="1"/>
</dbReference>
<dbReference type="PANTHER" id="PTHR14633:SF3">
    <property type="entry name" value="LITTLE ELONGATION COMPLEX SUBUNIT 2"/>
    <property type="match status" value="1"/>
</dbReference>